<evidence type="ECO:0000313" key="6">
    <source>
        <dbReference type="Proteomes" id="UP000309215"/>
    </source>
</evidence>
<evidence type="ECO:0000256" key="1">
    <source>
        <dbReference type="ARBA" id="ARBA00008467"/>
    </source>
</evidence>
<dbReference type="PANTHER" id="PTHR11712">
    <property type="entry name" value="POLYKETIDE SYNTHASE-RELATED"/>
    <property type="match status" value="1"/>
</dbReference>
<dbReference type="GO" id="GO:0006633">
    <property type="term" value="P:fatty acid biosynthetic process"/>
    <property type="evidence" value="ECO:0007669"/>
    <property type="project" value="InterPro"/>
</dbReference>
<dbReference type="InterPro" id="IPR000794">
    <property type="entry name" value="Beta-ketoacyl_synthase"/>
</dbReference>
<organism evidence="5 6">
    <name type="scientific">Polyangium fumosum</name>
    <dbReference type="NCBI Taxonomy" id="889272"/>
    <lineage>
        <taxon>Bacteria</taxon>
        <taxon>Pseudomonadati</taxon>
        <taxon>Myxococcota</taxon>
        <taxon>Polyangia</taxon>
        <taxon>Polyangiales</taxon>
        <taxon>Polyangiaceae</taxon>
        <taxon>Polyangium</taxon>
    </lineage>
</organism>
<dbReference type="OrthoDB" id="9808669at2"/>
<comment type="similarity">
    <text evidence="1 3">Belongs to the thiolase-like superfamily. Beta-ketoacyl-ACP synthases family.</text>
</comment>
<accession>A0A4U1JBX0</accession>
<name>A0A4U1JBX0_9BACT</name>
<dbReference type="InterPro" id="IPR014031">
    <property type="entry name" value="Ketoacyl_synth_C"/>
</dbReference>
<comment type="caution">
    <text evidence="5">The sequence shown here is derived from an EMBL/GenBank/DDBJ whole genome shotgun (WGS) entry which is preliminary data.</text>
</comment>
<sequence length="427" mass="43144">MADRSRGGALKRRVFVRGRGAITPLGETWPASRDALAEGRSAVAPVQHFDVEGYPSQVAATVPFPLGAWGLRSDKPSYAPKPPLDEAEDRRLALARRAADEAWAEARVSAAPSRIGVFVGAESGRATYRTIFALSRAAGGGARFDHARFGEDARALATAVHAAAVSPAAVASALAARIGAEGPVETISLACASGAAAIVSATQAIRLGLCDVALAGGVGADVDPFMLVGFGLLGALSARGVSCPFDLRRDGFVVGEGAAFVVLAAERGDARAEVAGAARTLDAFHLTAPDQAGDGAERAMRGALDDAGRVAIGYVQAHGTSTQLNDAVEAAAIRRTLGDALPNVHVGAVKGAVGHWVAGAGAIGFLCALEAVEGGICLPTAGLTEPDPACVLPHVVGAAKRKPVEAALVNAFAFGGANTSLVVSRCA</sequence>
<evidence type="ECO:0000256" key="2">
    <source>
        <dbReference type="ARBA" id="ARBA00022679"/>
    </source>
</evidence>
<gene>
    <name evidence="5" type="ORF">E8A74_17430</name>
</gene>
<reference evidence="5 6" key="1">
    <citation type="submission" date="2019-04" db="EMBL/GenBank/DDBJ databases">
        <authorList>
            <person name="Li Y."/>
            <person name="Wang J."/>
        </authorList>
    </citation>
    <scope>NUCLEOTIDE SEQUENCE [LARGE SCALE GENOMIC DNA]</scope>
    <source>
        <strain evidence="5 6">DSM 14668</strain>
    </source>
</reference>
<dbReference type="SUPFAM" id="SSF53901">
    <property type="entry name" value="Thiolase-like"/>
    <property type="match status" value="2"/>
</dbReference>
<dbReference type="SMART" id="SM00825">
    <property type="entry name" value="PKS_KS"/>
    <property type="match status" value="1"/>
</dbReference>
<dbReference type="InterPro" id="IPR018201">
    <property type="entry name" value="Ketoacyl_synth_AS"/>
</dbReference>
<protein>
    <submittedName>
        <fullName evidence="5">Beta-ketoacyl-[acyl-carrier-protein] synthase family protein</fullName>
    </submittedName>
</protein>
<evidence type="ECO:0000313" key="5">
    <source>
        <dbReference type="EMBL" id="TKD07551.1"/>
    </source>
</evidence>
<dbReference type="PROSITE" id="PS00606">
    <property type="entry name" value="KS3_1"/>
    <property type="match status" value="1"/>
</dbReference>
<dbReference type="Proteomes" id="UP000309215">
    <property type="component" value="Unassembled WGS sequence"/>
</dbReference>
<dbReference type="PROSITE" id="PS52004">
    <property type="entry name" value="KS3_2"/>
    <property type="match status" value="1"/>
</dbReference>
<dbReference type="InterPro" id="IPR016039">
    <property type="entry name" value="Thiolase-like"/>
</dbReference>
<dbReference type="AlphaFoldDB" id="A0A4U1JBX0"/>
<keyword evidence="2 3" id="KW-0808">Transferase</keyword>
<dbReference type="PANTHER" id="PTHR11712:SF347">
    <property type="entry name" value="BETA KETOACYL-ACYL CARRIER PROTEIN SYNTHASE"/>
    <property type="match status" value="1"/>
</dbReference>
<dbReference type="InterPro" id="IPR014030">
    <property type="entry name" value="Ketoacyl_synth_N"/>
</dbReference>
<dbReference type="InterPro" id="IPR020841">
    <property type="entry name" value="PKS_Beta-ketoAc_synthase_dom"/>
</dbReference>
<proteinExistence type="inferred from homology"/>
<dbReference type="CDD" id="cd00834">
    <property type="entry name" value="KAS_I_II"/>
    <property type="match status" value="1"/>
</dbReference>
<dbReference type="Pfam" id="PF00109">
    <property type="entry name" value="ketoacyl-synt"/>
    <property type="match status" value="1"/>
</dbReference>
<dbReference type="EMBL" id="SSMQ01000016">
    <property type="protein sequence ID" value="TKD07551.1"/>
    <property type="molecule type" value="Genomic_DNA"/>
</dbReference>
<evidence type="ECO:0000259" key="4">
    <source>
        <dbReference type="PROSITE" id="PS52004"/>
    </source>
</evidence>
<dbReference type="GO" id="GO:0004315">
    <property type="term" value="F:3-oxoacyl-[acyl-carrier-protein] synthase activity"/>
    <property type="evidence" value="ECO:0007669"/>
    <property type="project" value="InterPro"/>
</dbReference>
<dbReference type="Gene3D" id="3.40.47.10">
    <property type="match status" value="2"/>
</dbReference>
<keyword evidence="6" id="KW-1185">Reference proteome</keyword>
<evidence type="ECO:0000256" key="3">
    <source>
        <dbReference type="RuleBase" id="RU003694"/>
    </source>
</evidence>
<feature type="domain" description="Ketosynthase family 3 (KS3)" evidence="4">
    <location>
        <begin position="11"/>
        <end position="425"/>
    </location>
</feature>
<dbReference type="Pfam" id="PF02801">
    <property type="entry name" value="Ketoacyl-synt_C"/>
    <property type="match status" value="1"/>
</dbReference>